<dbReference type="EMBL" id="JAPDRN010000185">
    <property type="protein sequence ID" value="KAJ9614774.1"/>
    <property type="molecule type" value="Genomic_DNA"/>
</dbReference>
<proteinExistence type="predicted"/>
<accession>A0AA38XK03</accession>
<organism evidence="1 2">
    <name type="scientific">Knufia peltigerae</name>
    <dbReference type="NCBI Taxonomy" id="1002370"/>
    <lineage>
        <taxon>Eukaryota</taxon>
        <taxon>Fungi</taxon>
        <taxon>Dikarya</taxon>
        <taxon>Ascomycota</taxon>
        <taxon>Pezizomycotina</taxon>
        <taxon>Eurotiomycetes</taxon>
        <taxon>Chaetothyriomycetidae</taxon>
        <taxon>Chaetothyriales</taxon>
        <taxon>Trichomeriaceae</taxon>
        <taxon>Knufia</taxon>
    </lineage>
</organism>
<dbReference type="Proteomes" id="UP001172681">
    <property type="component" value="Unassembled WGS sequence"/>
</dbReference>
<protein>
    <submittedName>
        <fullName evidence="1">Uncharacterized protein</fullName>
    </submittedName>
</protein>
<evidence type="ECO:0000313" key="2">
    <source>
        <dbReference type="Proteomes" id="UP001172681"/>
    </source>
</evidence>
<gene>
    <name evidence="1" type="ORF">H2204_014472</name>
</gene>
<comment type="caution">
    <text evidence="1">The sequence shown here is derived from an EMBL/GenBank/DDBJ whole genome shotgun (WGS) entry which is preliminary data.</text>
</comment>
<evidence type="ECO:0000313" key="1">
    <source>
        <dbReference type="EMBL" id="KAJ9614774.1"/>
    </source>
</evidence>
<dbReference type="AlphaFoldDB" id="A0AA38XK03"/>
<keyword evidence="2" id="KW-1185">Reference proteome</keyword>
<sequence>MASTPVLPAWLQPEPHIETKQAGFIKEGMTYEDRLFHYTYSSRHDELYFLEYRLLERMNIFHLQNKLARLKGSCWEKQTAVPLDSDSDDLRITLHQYATAVRDYAFMRSLQDLPVHQASERERDLAQAFPEIAEQGSSPFNSRYCTVSSSIRGGAPSDPCRRIMCKILPRRLTYTKAEMESHFDDFLARKPPSTVSPFVDRLTRFLIAFTGGASLIVPMLVM</sequence>
<feature type="non-terminal residue" evidence="1">
    <location>
        <position position="222"/>
    </location>
</feature>
<reference evidence="1" key="1">
    <citation type="submission" date="2022-10" db="EMBL/GenBank/DDBJ databases">
        <title>Culturing micro-colonial fungi from biological soil crusts in the Mojave desert and describing Neophaeococcomyces mojavensis, and introducing the new genera and species Taxawa tesnikishii.</title>
        <authorList>
            <person name="Kurbessoian T."/>
            <person name="Stajich J.E."/>
        </authorList>
    </citation>
    <scope>NUCLEOTIDE SEQUENCE</scope>
    <source>
        <strain evidence="1">TK_35</strain>
    </source>
</reference>
<name>A0AA38XK03_9EURO</name>